<proteinExistence type="predicted"/>
<sequence>MTLKMGGVRSVILTKHDNLPYLFRFAGRGLSWPSSVARAKTFIFTTSKMEECEVFSYHSRIIFLPFQICMTEDRVYLGLLLLTRFAGTELSWPSSVDRVKTCWLSWPSSVDREQSYLGLLLLTGSRHVCYLGLLLLTGSRHVGTDDVHQYAAKR</sequence>
<accession>A0ABR2EKZ9</accession>
<evidence type="ECO:0000313" key="2">
    <source>
        <dbReference type="Proteomes" id="UP001472677"/>
    </source>
</evidence>
<dbReference type="Proteomes" id="UP001472677">
    <property type="component" value="Unassembled WGS sequence"/>
</dbReference>
<protein>
    <submittedName>
        <fullName evidence="1">Uncharacterized protein</fullName>
    </submittedName>
</protein>
<name>A0ABR2EKZ9_9ROSI</name>
<organism evidence="1 2">
    <name type="scientific">Hibiscus sabdariffa</name>
    <name type="common">roselle</name>
    <dbReference type="NCBI Taxonomy" id="183260"/>
    <lineage>
        <taxon>Eukaryota</taxon>
        <taxon>Viridiplantae</taxon>
        <taxon>Streptophyta</taxon>
        <taxon>Embryophyta</taxon>
        <taxon>Tracheophyta</taxon>
        <taxon>Spermatophyta</taxon>
        <taxon>Magnoliopsida</taxon>
        <taxon>eudicotyledons</taxon>
        <taxon>Gunneridae</taxon>
        <taxon>Pentapetalae</taxon>
        <taxon>rosids</taxon>
        <taxon>malvids</taxon>
        <taxon>Malvales</taxon>
        <taxon>Malvaceae</taxon>
        <taxon>Malvoideae</taxon>
        <taxon>Hibiscus</taxon>
    </lineage>
</organism>
<gene>
    <name evidence="1" type="ORF">V6N12_010627</name>
</gene>
<keyword evidence="2" id="KW-1185">Reference proteome</keyword>
<dbReference type="EMBL" id="JBBPBM010000012">
    <property type="protein sequence ID" value="KAK8562551.1"/>
    <property type="molecule type" value="Genomic_DNA"/>
</dbReference>
<comment type="caution">
    <text evidence="1">The sequence shown here is derived from an EMBL/GenBank/DDBJ whole genome shotgun (WGS) entry which is preliminary data.</text>
</comment>
<evidence type="ECO:0000313" key="1">
    <source>
        <dbReference type="EMBL" id="KAK8562551.1"/>
    </source>
</evidence>
<reference evidence="1 2" key="1">
    <citation type="journal article" date="2024" name="G3 (Bethesda)">
        <title>Genome assembly of Hibiscus sabdariffa L. provides insights into metabolisms of medicinal natural products.</title>
        <authorList>
            <person name="Kim T."/>
        </authorList>
    </citation>
    <scope>NUCLEOTIDE SEQUENCE [LARGE SCALE GENOMIC DNA]</scope>
    <source>
        <strain evidence="1">TK-2024</strain>
        <tissue evidence="1">Old leaves</tissue>
    </source>
</reference>